<keyword evidence="8" id="KW-0175">Coiled coil</keyword>
<feature type="region of interest" description="Disordered" evidence="9">
    <location>
        <begin position="295"/>
        <end position="320"/>
    </location>
</feature>
<evidence type="ECO:0000256" key="7">
    <source>
        <dbReference type="ARBA" id="ARBA00023328"/>
    </source>
</evidence>
<keyword evidence="7" id="KW-0137">Centromere</keyword>
<accession>A0AA97KKH1</accession>
<organism evidence="10 11">
    <name type="scientific">Eublepharis macularius</name>
    <name type="common">Leopard gecko</name>
    <name type="synonym">Cyrtodactylus macularius</name>
    <dbReference type="NCBI Taxonomy" id="481883"/>
    <lineage>
        <taxon>Eukaryota</taxon>
        <taxon>Metazoa</taxon>
        <taxon>Chordata</taxon>
        <taxon>Craniata</taxon>
        <taxon>Vertebrata</taxon>
        <taxon>Euteleostomi</taxon>
        <taxon>Lepidosauria</taxon>
        <taxon>Squamata</taxon>
        <taxon>Bifurcata</taxon>
        <taxon>Gekkota</taxon>
        <taxon>Eublepharidae</taxon>
        <taxon>Eublepharinae</taxon>
        <taxon>Eublepharis</taxon>
    </lineage>
</organism>
<dbReference type="PANTHER" id="PTHR31345:SF3">
    <property type="entry name" value="CENTROMERE PROTEIN Q"/>
    <property type="match status" value="1"/>
</dbReference>
<dbReference type="RefSeq" id="XP_054857144.1">
    <property type="nucleotide sequence ID" value="XM_055001169.1"/>
</dbReference>
<feature type="region of interest" description="Disordered" evidence="9">
    <location>
        <begin position="22"/>
        <end position="89"/>
    </location>
</feature>
<keyword evidence="5" id="KW-0158">Chromosome</keyword>
<evidence type="ECO:0000256" key="9">
    <source>
        <dbReference type="SAM" id="MobiDB-lite"/>
    </source>
</evidence>
<proteinExistence type="inferred from homology"/>
<keyword evidence="10" id="KW-1185">Reference proteome</keyword>
<reference evidence="11" key="1">
    <citation type="submission" date="2025-08" db="UniProtKB">
        <authorList>
            <consortium name="RefSeq"/>
        </authorList>
    </citation>
    <scope>IDENTIFICATION</scope>
    <source>
        <tissue evidence="11">Blood</tissue>
    </source>
</reference>
<dbReference type="GeneID" id="129344490"/>
<gene>
    <name evidence="11" type="primary">CENPQ</name>
</gene>
<comment type="subcellular location">
    <subcellularLocation>
        <location evidence="2">Chromosome</location>
        <location evidence="2">Centromere</location>
    </subcellularLocation>
    <subcellularLocation>
        <location evidence="1">Nucleus</location>
    </subcellularLocation>
</comment>
<dbReference type="AlphaFoldDB" id="A0AA97KKH1"/>
<evidence type="ECO:0000256" key="6">
    <source>
        <dbReference type="ARBA" id="ARBA00023242"/>
    </source>
</evidence>
<dbReference type="KEGG" id="emc:129344490"/>
<evidence type="ECO:0000256" key="5">
    <source>
        <dbReference type="ARBA" id="ARBA00022454"/>
    </source>
</evidence>
<feature type="compositionally biased region" description="Polar residues" evidence="9">
    <location>
        <begin position="295"/>
        <end position="308"/>
    </location>
</feature>
<dbReference type="GO" id="GO:0000775">
    <property type="term" value="C:chromosome, centromeric region"/>
    <property type="evidence" value="ECO:0007669"/>
    <property type="project" value="UniProtKB-SubCell"/>
</dbReference>
<dbReference type="Proteomes" id="UP001190640">
    <property type="component" value="Chromosome 1"/>
</dbReference>
<evidence type="ECO:0000313" key="11">
    <source>
        <dbReference type="RefSeq" id="XP_054857144.1"/>
    </source>
</evidence>
<sequence>MRRGVEIGWEERLFAGDVIKCHPGSLMPAKGKGALKAKSFEGQPGPSSKRRGPDGRRTRKKPEREQDTPSVRKKRKTQPSEDVSSPVRKVVVTPGQRAKWQLLPESSRAYLESLMRGLILSIIYEKPQNRGEIERHLNHLKERLLKRFESLRVPVEKQGSLKNMKKLQAEEEEKIAVIERGLAELEEEIDKAVEEAHLRDRNIASLQNKVQTLKCELAEEEEKMSQLFVKESKDVLALPKLPKESLNAPVLQDVILKIQNQEGVLSELNYIQQTKEMKAMLDSLEQAYENIYEYETQNQEGSSSSGTGLLNKVAHPRQRR</sequence>
<evidence type="ECO:0000256" key="4">
    <source>
        <dbReference type="ARBA" id="ARBA00016397"/>
    </source>
</evidence>
<dbReference type="CTD" id="55166"/>
<evidence type="ECO:0000256" key="8">
    <source>
        <dbReference type="SAM" id="Coils"/>
    </source>
</evidence>
<feature type="compositionally biased region" description="Basic and acidic residues" evidence="9">
    <location>
        <begin position="51"/>
        <end position="67"/>
    </location>
</feature>
<evidence type="ECO:0000256" key="1">
    <source>
        <dbReference type="ARBA" id="ARBA00004123"/>
    </source>
</evidence>
<feature type="coiled-coil region" evidence="8">
    <location>
        <begin position="168"/>
        <end position="230"/>
    </location>
</feature>
<keyword evidence="6" id="KW-0539">Nucleus</keyword>
<comment type="similarity">
    <text evidence="3">Belongs to the CENP-Q/OKP1 family.</text>
</comment>
<dbReference type="InterPro" id="IPR025212">
    <property type="entry name" value="CAD_CENP-Q"/>
</dbReference>
<name>A0AA97KKH1_EUBMA</name>
<dbReference type="PANTHER" id="PTHR31345">
    <property type="entry name" value="CENTROMERE PROTEIN Q"/>
    <property type="match status" value="1"/>
</dbReference>
<protein>
    <recommendedName>
        <fullName evidence="4">Centromere protein Q</fullName>
    </recommendedName>
</protein>
<evidence type="ECO:0000256" key="2">
    <source>
        <dbReference type="ARBA" id="ARBA00004584"/>
    </source>
</evidence>
<dbReference type="GO" id="GO:0005634">
    <property type="term" value="C:nucleus"/>
    <property type="evidence" value="ECO:0007669"/>
    <property type="project" value="UniProtKB-SubCell"/>
</dbReference>
<evidence type="ECO:0000313" key="10">
    <source>
        <dbReference type="Proteomes" id="UP001190640"/>
    </source>
</evidence>
<evidence type="ECO:0000256" key="3">
    <source>
        <dbReference type="ARBA" id="ARBA00008191"/>
    </source>
</evidence>
<dbReference type="Pfam" id="PF13094">
    <property type="entry name" value="CENP-Q"/>
    <property type="match status" value="1"/>
</dbReference>